<keyword evidence="2" id="KW-1185">Reference proteome</keyword>
<organism evidence="1 2">
    <name type="scientific">Legionella parisiensis</name>
    <dbReference type="NCBI Taxonomy" id="45071"/>
    <lineage>
        <taxon>Bacteria</taxon>
        <taxon>Pseudomonadati</taxon>
        <taxon>Pseudomonadota</taxon>
        <taxon>Gammaproteobacteria</taxon>
        <taxon>Legionellales</taxon>
        <taxon>Legionellaceae</taxon>
        <taxon>Legionella</taxon>
    </lineage>
</organism>
<gene>
    <name evidence="1" type="ORF">lpari_02510</name>
</gene>
<dbReference type="PATRIC" id="fig|45071.7.peg.2681"/>
<dbReference type="RefSeq" id="WP_240489487.1">
    <property type="nucleotide sequence ID" value="NZ_LSOG01000067.1"/>
</dbReference>
<sequence>MHNPLLSRNPTMDIYNEDNAVHIDLTYQQIHTYYQVMRCLVKEKSFLPDAERKCKHIDRLTKKTLLEESADSQKANCVLPFYVTRAKAAHIRRTLTLVEQLGIENSNLKPNLEKCYAEYYIGKDMFGNLPP</sequence>
<protein>
    <submittedName>
        <fullName evidence="1">Uncharacterized protein</fullName>
    </submittedName>
</protein>
<comment type="caution">
    <text evidence="1">The sequence shown here is derived from an EMBL/GenBank/DDBJ whole genome shotgun (WGS) entry which is preliminary data.</text>
</comment>
<dbReference type="EMBL" id="LSOG01000067">
    <property type="protein sequence ID" value="OEH46494.1"/>
    <property type="molecule type" value="Genomic_DNA"/>
</dbReference>
<accession>A0A1E5JPN6</accession>
<dbReference type="Proteomes" id="UP000095229">
    <property type="component" value="Unassembled WGS sequence"/>
</dbReference>
<evidence type="ECO:0000313" key="1">
    <source>
        <dbReference type="EMBL" id="OEH46494.1"/>
    </source>
</evidence>
<name>A0A1E5JPN6_9GAMM</name>
<dbReference type="AlphaFoldDB" id="A0A1E5JPN6"/>
<evidence type="ECO:0000313" key="2">
    <source>
        <dbReference type="Proteomes" id="UP000095229"/>
    </source>
</evidence>
<reference evidence="1 2" key="1">
    <citation type="submission" date="2016-02" db="EMBL/GenBank/DDBJ databases">
        <title>Secondary metabolites in Legionella.</title>
        <authorList>
            <person name="Tobias N.J."/>
            <person name="Bode H.B."/>
        </authorList>
    </citation>
    <scope>NUCLEOTIDE SEQUENCE [LARGE SCALE GENOMIC DNA]</scope>
    <source>
        <strain evidence="1 2">DSM 19216</strain>
    </source>
</reference>
<proteinExistence type="predicted"/>